<name>A0A2H9ZVN3_9ASPA</name>
<accession>A0A2H9ZVN3</accession>
<protein>
    <submittedName>
        <fullName evidence="2">Uncharacterized protein</fullName>
    </submittedName>
</protein>
<feature type="compositionally biased region" description="Basic and acidic residues" evidence="1">
    <location>
        <begin position="28"/>
        <end position="40"/>
    </location>
</feature>
<dbReference type="Proteomes" id="UP000236161">
    <property type="component" value="Unassembled WGS sequence"/>
</dbReference>
<evidence type="ECO:0000313" key="2">
    <source>
        <dbReference type="EMBL" id="PKA47365.1"/>
    </source>
</evidence>
<feature type="compositionally biased region" description="Polar residues" evidence="1">
    <location>
        <begin position="90"/>
        <end position="99"/>
    </location>
</feature>
<feature type="compositionally biased region" description="Basic and acidic residues" evidence="1">
    <location>
        <begin position="54"/>
        <end position="67"/>
    </location>
</feature>
<reference evidence="2 3" key="1">
    <citation type="journal article" date="2017" name="Nature">
        <title>The Apostasia genome and the evolution of orchids.</title>
        <authorList>
            <person name="Zhang G.Q."/>
            <person name="Liu K.W."/>
            <person name="Li Z."/>
            <person name="Lohaus R."/>
            <person name="Hsiao Y.Y."/>
            <person name="Niu S.C."/>
            <person name="Wang J.Y."/>
            <person name="Lin Y.C."/>
            <person name="Xu Q."/>
            <person name="Chen L.J."/>
            <person name="Yoshida K."/>
            <person name="Fujiwara S."/>
            <person name="Wang Z.W."/>
            <person name="Zhang Y.Q."/>
            <person name="Mitsuda N."/>
            <person name="Wang M."/>
            <person name="Liu G.H."/>
            <person name="Pecoraro L."/>
            <person name="Huang H.X."/>
            <person name="Xiao X.J."/>
            <person name="Lin M."/>
            <person name="Wu X.Y."/>
            <person name="Wu W.L."/>
            <person name="Chen Y.Y."/>
            <person name="Chang S.B."/>
            <person name="Sakamoto S."/>
            <person name="Ohme-Takagi M."/>
            <person name="Yagi M."/>
            <person name="Zeng S.J."/>
            <person name="Shen C.Y."/>
            <person name="Yeh C.M."/>
            <person name="Luo Y.B."/>
            <person name="Tsai W.C."/>
            <person name="Van de Peer Y."/>
            <person name="Liu Z.J."/>
        </authorList>
    </citation>
    <scope>NUCLEOTIDE SEQUENCE [LARGE SCALE GENOMIC DNA]</scope>
    <source>
        <strain evidence="3">cv. Shenzhen</strain>
        <tissue evidence="2">Stem</tissue>
    </source>
</reference>
<feature type="compositionally biased region" description="Low complexity" evidence="1">
    <location>
        <begin position="15"/>
        <end position="27"/>
    </location>
</feature>
<sequence length="99" mass="10495">MQWVLPSVIRRRVMRSASSPASSGSMSHGKDLMPGKEWRGGGRVLPLQARPKAHAQEEQTAGRRVRSDAGNNSPMETTSTGGSSAQSASEVTDTSDAMP</sequence>
<dbReference type="AlphaFoldDB" id="A0A2H9ZVN3"/>
<gene>
    <name evidence="2" type="ORF">AXF42_Ash021596</name>
</gene>
<keyword evidence="3" id="KW-1185">Reference proteome</keyword>
<dbReference type="EMBL" id="KZ453516">
    <property type="protein sequence ID" value="PKA47365.1"/>
    <property type="molecule type" value="Genomic_DNA"/>
</dbReference>
<evidence type="ECO:0000256" key="1">
    <source>
        <dbReference type="SAM" id="MobiDB-lite"/>
    </source>
</evidence>
<feature type="compositionally biased region" description="Low complexity" evidence="1">
    <location>
        <begin position="77"/>
        <end position="89"/>
    </location>
</feature>
<evidence type="ECO:0000313" key="3">
    <source>
        <dbReference type="Proteomes" id="UP000236161"/>
    </source>
</evidence>
<organism evidence="2 3">
    <name type="scientific">Apostasia shenzhenica</name>
    <dbReference type="NCBI Taxonomy" id="1088818"/>
    <lineage>
        <taxon>Eukaryota</taxon>
        <taxon>Viridiplantae</taxon>
        <taxon>Streptophyta</taxon>
        <taxon>Embryophyta</taxon>
        <taxon>Tracheophyta</taxon>
        <taxon>Spermatophyta</taxon>
        <taxon>Magnoliopsida</taxon>
        <taxon>Liliopsida</taxon>
        <taxon>Asparagales</taxon>
        <taxon>Orchidaceae</taxon>
        <taxon>Apostasioideae</taxon>
        <taxon>Apostasia</taxon>
    </lineage>
</organism>
<proteinExistence type="predicted"/>
<feature type="region of interest" description="Disordered" evidence="1">
    <location>
        <begin position="1"/>
        <end position="99"/>
    </location>
</feature>